<evidence type="ECO:0000259" key="7">
    <source>
        <dbReference type="PROSITE" id="PS50003"/>
    </source>
</evidence>
<dbReference type="CDD" id="cd08401">
    <property type="entry name" value="C2A_RasA2_RasA3"/>
    <property type="match status" value="1"/>
</dbReference>
<organism evidence="10 11">
    <name type="scientific">Anopheles farauti</name>
    <dbReference type="NCBI Taxonomy" id="69004"/>
    <lineage>
        <taxon>Eukaryota</taxon>
        <taxon>Metazoa</taxon>
        <taxon>Ecdysozoa</taxon>
        <taxon>Arthropoda</taxon>
        <taxon>Hexapoda</taxon>
        <taxon>Insecta</taxon>
        <taxon>Pterygota</taxon>
        <taxon>Neoptera</taxon>
        <taxon>Endopterygota</taxon>
        <taxon>Diptera</taxon>
        <taxon>Nematocera</taxon>
        <taxon>Culicoidea</taxon>
        <taxon>Culicidae</taxon>
        <taxon>Anophelinae</taxon>
        <taxon>Anopheles</taxon>
    </lineage>
</organism>
<reference evidence="11" key="1">
    <citation type="submission" date="2014-01" db="EMBL/GenBank/DDBJ databases">
        <title>The Genome Sequence of Anopheles farauti FAR1 (V2).</title>
        <authorList>
            <consortium name="The Broad Institute Genomics Platform"/>
            <person name="Neafsey D.E."/>
            <person name="Besansky N."/>
            <person name="Howell P."/>
            <person name="Walton C."/>
            <person name="Young S.K."/>
            <person name="Zeng Q."/>
            <person name="Gargeya S."/>
            <person name="Fitzgerald M."/>
            <person name="Haas B."/>
            <person name="Abouelleil A."/>
            <person name="Allen A.W."/>
            <person name="Alvarado L."/>
            <person name="Arachchi H.M."/>
            <person name="Berlin A.M."/>
            <person name="Chapman S.B."/>
            <person name="Gainer-Dewar J."/>
            <person name="Goldberg J."/>
            <person name="Griggs A."/>
            <person name="Gujja S."/>
            <person name="Hansen M."/>
            <person name="Howarth C."/>
            <person name="Imamovic A."/>
            <person name="Ireland A."/>
            <person name="Larimer J."/>
            <person name="McCowan C."/>
            <person name="Murphy C."/>
            <person name="Pearson M."/>
            <person name="Poon T.W."/>
            <person name="Priest M."/>
            <person name="Roberts A."/>
            <person name="Saif S."/>
            <person name="Shea T."/>
            <person name="Sisk P."/>
            <person name="Sykes S."/>
            <person name="Wortman J."/>
            <person name="Nusbaum C."/>
            <person name="Birren B."/>
        </authorList>
    </citation>
    <scope>NUCLEOTIDE SEQUENCE [LARGE SCALE GENOMIC DNA]</scope>
    <source>
        <strain evidence="11">FAR1</strain>
    </source>
</reference>
<dbReference type="SUPFAM" id="SSF50729">
    <property type="entry name" value="PH domain-like"/>
    <property type="match status" value="1"/>
</dbReference>
<dbReference type="PROSITE" id="PS50018">
    <property type="entry name" value="RAS_GTPASE_ACTIV_2"/>
    <property type="match status" value="1"/>
</dbReference>
<dbReference type="InterPro" id="IPR001936">
    <property type="entry name" value="RasGAP_dom"/>
</dbReference>
<evidence type="ECO:0000259" key="8">
    <source>
        <dbReference type="PROSITE" id="PS50004"/>
    </source>
</evidence>
<dbReference type="InterPro" id="IPR001849">
    <property type="entry name" value="PH_domain"/>
</dbReference>
<dbReference type="SUPFAM" id="SSF48350">
    <property type="entry name" value="GTPase activation domain, GAP"/>
    <property type="match status" value="1"/>
</dbReference>
<dbReference type="InterPro" id="IPR023152">
    <property type="entry name" value="RasGAP_CS"/>
</dbReference>
<evidence type="ECO:0000256" key="4">
    <source>
        <dbReference type="ARBA" id="ARBA00022771"/>
    </source>
</evidence>
<dbReference type="Gene3D" id="1.10.506.10">
    <property type="entry name" value="GTPase Activation - p120gap, domain 1"/>
    <property type="match status" value="2"/>
</dbReference>
<accession>A0A182R172</accession>
<keyword evidence="3" id="KW-0677">Repeat</keyword>
<evidence type="ECO:0000313" key="11">
    <source>
        <dbReference type="Proteomes" id="UP000075886"/>
    </source>
</evidence>
<evidence type="ECO:0000256" key="2">
    <source>
        <dbReference type="ARBA" id="ARBA00022723"/>
    </source>
</evidence>
<dbReference type="SMART" id="SM00233">
    <property type="entry name" value="PH"/>
    <property type="match status" value="1"/>
</dbReference>
<dbReference type="PROSITE" id="PS00509">
    <property type="entry name" value="RAS_GTPASE_ACTIV_1"/>
    <property type="match status" value="1"/>
</dbReference>
<dbReference type="InterPro" id="IPR039360">
    <property type="entry name" value="Ras_GTPase"/>
</dbReference>
<reference evidence="10" key="2">
    <citation type="submission" date="2020-05" db="UniProtKB">
        <authorList>
            <consortium name="EnsemblMetazoa"/>
        </authorList>
    </citation>
    <scope>IDENTIFICATION</scope>
    <source>
        <strain evidence="10">FAR1</strain>
    </source>
</reference>
<dbReference type="SMART" id="SM00323">
    <property type="entry name" value="RasGAP"/>
    <property type="match status" value="1"/>
</dbReference>
<dbReference type="PROSITE" id="PS50004">
    <property type="entry name" value="C2"/>
    <property type="match status" value="2"/>
</dbReference>
<dbReference type="Proteomes" id="UP000075886">
    <property type="component" value="Unassembled WGS sequence"/>
</dbReference>
<dbReference type="InterPro" id="IPR008936">
    <property type="entry name" value="Rho_GTPase_activation_prot"/>
</dbReference>
<dbReference type="PROSITE" id="PS51113">
    <property type="entry name" value="ZF_BTK"/>
    <property type="match status" value="1"/>
</dbReference>
<protein>
    <recommendedName>
        <fullName evidence="12">Ras GTPase-activating protein</fullName>
    </recommendedName>
</protein>
<evidence type="ECO:0000259" key="9">
    <source>
        <dbReference type="PROSITE" id="PS50018"/>
    </source>
</evidence>
<keyword evidence="1" id="KW-0343">GTPase activation</keyword>
<dbReference type="GO" id="GO:0035556">
    <property type="term" value="P:intracellular signal transduction"/>
    <property type="evidence" value="ECO:0007669"/>
    <property type="project" value="InterPro"/>
</dbReference>
<dbReference type="STRING" id="69004.A0A182R172"/>
<dbReference type="PANTHER" id="PTHR10194">
    <property type="entry name" value="RAS GTPASE-ACTIVATING PROTEINS"/>
    <property type="match status" value="1"/>
</dbReference>
<proteinExistence type="predicted"/>
<evidence type="ECO:0000256" key="6">
    <source>
        <dbReference type="PROSITE-ProRule" id="PRU00432"/>
    </source>
</evidence>
<dbReference type="InterPro" id="IPR035892">
    <property type="entry name" value="C2_domain_sf"/>
</dbReference>
<feature type="domain" description="Ras-GAP" evidence="9">
    <location>
        <begin position="552"/>
        <end position="746"/>
    </location>
</feature>
<dbReference type="AlphaFoldDB" id="A0A182R172"/>
<dbReference type="GO" id="GO:0005096">
    <property type="term" value="F:GTPase activator activity"/>
    <property type="evidence" value="ECO:0007669"/>
    <property type="project" value="UniProtKB-KW"/>
</dbReference>
<dbReference type="InterPro" id="IPR011993">
    <property type="entry name" value="PH-like_dom_sf"/>
</dbReference>
<dbReference type="SMART" id="SM00107">
    <property type="entry name" value="BTK"/>
    <property type="match status" value="1"/>
</dbReference>
<dbReference type="CDD" id="cd04010">
    <property type="entry name" value="C2B_RasA3"/>
    <property type="match status" value="1"/>
</dbReference>
<evidence type="ECO:0008006" key="12">
    <source>
        <dbReference type="Google" id="ProtNLM"/>
    </source>
</evidence>
<keyword evidence="4 6" id="KW-0863">Zinc-finger</keyword>
<dbReference type="VEuPathDB" id="VectorBase:AFAF020963"/>
<dbReference type="InterPro" id="IPR001562">
    <property type="entry name" value="Znf_Btk_motif"/>
</dbReference>
<dbReference type="PROSITE" id="PS50003">
    <property type="entry name" value="PH_DOMAIN"/>
    <property type="match status" value="1"/>
</dbReference>
<dbReference type="CDD" id="cd05128">
    <property type="entry name" value="RasGAP_GAP1_like"/>
    <property type="match status" value="1"/>
</dbReference>
<name>A0A182R172_9DIPT</name>
<keyword evidence="11" id="KW-1185">Reference proteome</keyword>
<dbReference type="CDD" id="cd01244">
    <property type="entry name" value="PH_GAP1-like"/>
    <property type="match status" value="1"/>
</dbReference>
<dbReference type="Gene3D" id="2.30.29.30">
    <property type="entry name" value="Pleckstrin-homology domain (PH domain)/Phosphotyrosine-binding domain (PTB)"/>
    <property type="match status" value="1"/>
</dbReference>
<sequence>MADDTRKVRVEEQLKIKIGEAKSLVGRSSNGGTASSKENRDVYCTIALDQEEICRTPTIERTLAPFFGEEFQFEIPRPFRYLSVYVWDRDRHLKQDKPYGKIAIRREDLHQYNHKDHWFPLRPVDEDSEVQGMAHLLISIDDGVGNLKQHTGEFEDYRYLTQPTTLSRLQQQQQQQQHQQQQQQLLHQNHLNQHNLHHHHLNHHSGTGGGVAGLMVVGGESKENSGVLPYQLSHSPNLSSNNALMAVQLNSSVNSTNLKLFYPNKGSNNAHTLLGGSVVDGSGVTGGGGGGNPMTPLLKIFDSSHTSPLLLSLYTTGAGGNGELSHGHGLGGGTGGLLTASGVSSRITIKLTECLDLARKNGLCDPYAIVVAHYSNKKTITKRTKVRKKTINPSFDETFSFDLCIDACGSDSSKSDSNNMYTVMPLGGADLCEVVISFKHASPGMGDDVFLGEIRLPLRGKQQQNAVQPSAWYFLQPRTSQSRPMRTCATPPGTRLSCDNSLGSLRLKLNYTSDHVFPLATYDQLYNVLIQSIEQKPITASAVHILGEISHNKTEVAQPLVRLFTHTNVIAPMIKALADHEISKLTDPTTIFRGNTLVSKMMDEAMRLSGLHYLHATLRPIVEEIFAEKKPCEIDPTRVKDVGQIEGNLHNLQDYVGKVFEAITKSAVKCPPILCEIFHNLRECAAKYFPQNKEVRYSVVSGFIFLRFFAPAILGPKLFDLTTEPVDEQTTRTLTLISKTIQSMGNLVSSRSAQQPCKEKYTEQLYKKFCTEQHVEAIKHFLEVISTVGTTNAGEAESSVLEPVVLKEGMMTKRAQGRKRFGRRNFKQRYFRLTTQSLSYAKAKGKRPICDILLADILAVERLNERSFKMQNIFQIIKRDQRPLYVQTANCVEEKEWIDLLSKICQSNKARLVNFHPRAYINSAWTCCNESDQYAPGCTPVSSSSPIQMELATALDPARDLQRLHSLIIANIASLEVLDPALNGTAYEDPMAARKTIKKLNEIACTLEQIHRKYKSMLARDLKYGSRQAPIGDDNYLHMPRSGFSAAVMAAANAAAASVAAGTGGGGGGGGGGGCGTLNSSSPSANTSCLSNSSNSAAVGIVSAGSNTALSNIGGIGSLTPITQHYSDANLAHFYPHRNMLMRSADGGDPLTQC</sequence>
<dbReference type="GO" id="GO:0008270">
    <property type="term" value="F:zinc ion binding"/>
    <property type="evidence" value="ECO:0007669"/>
    <property type="project" value="UniProtKB-KW"/>
</dbReference>
<evidence type="ECO:0000313" key="10">
    <source>
        <dbReference type="EnsemblMetazoa" id="AFAF020963-PA"/>
    </source>
</evidence>
<feature type="domain" description="C2" evidence="8">
    <location>
        <begin position="1"/>
        <end position="119"/>
    </location>
</feature>
<evidence type="ECO:0000256" key="5">
    <source>
        <dbReference type="ARBA" id="ARBA00022833"/>
    </source>
</evidence>
<dbReference type="Pfam" id="PF00169">
    <property type="entry name" value="PH"/>
    <property type="match status" value="1"/>
</dbReference>
<dbReference type="InterPro" id="IPR000008">
    <property type="entry name" value="C2_dom"/>
</dbReference>
<evidence type="ECO:0000256" key="3">
    <source>
        <dbReference type="ARBA" id="ARBA00022737"/>
    </source>
</evidence>
<dbReference type="EnsemblMetazoa" id="AFAF020963-RA">
    <property type="protein sequence ID" value="AFAF020963-PA"/>
    <property type="gene ID" value="AFAF020963"/>
</dbReference>
<dbReference type="Gene3D" id="2.60.40.150">
    <property type="entry name" value="C2 domain"/>
    <property type="match status" value="2"/>
</dbReference>
<dbReference type="PANTHER" id="PTHR10194:SF148">
    <property type="entry name" value="GTPASE-ACTIVATING PROTEIN"/>
    <property type="match status" value="1"/>
</dbReference>
<dbReference type="Pfam" id="PF00779">
    <property type="entry name" value="BTK"/>
    <property type="match status" value="1"/>
</dbReference>
<dbReference type="EMBL" id="AXCN02001214">
    <property type="status" value="NOT_ANNOTATED_CDS"/>
    <property type="molecule type" value="Genomic_DNA"/>
</dbReference>
<dbReference type="Pfam" id="PF00616">
    <property type="entry name" value="RasGAP"/>
    <property type="match status" value="2"/>
</dbReference>
<keyword evidence="2" id="KW-0479">Metal-binding</keyword>
<dbReference type="SMART" id="SM00239">
    <property type="entry name" value="C2"/>
    <property type="match status" value="2"/>
</dbReference>
<keyword evidence="5" id="KW-0862">Zinc</keyword>
<feature type="domain" description="C2" evidence="8">
    <location>
        <begin position="333"/>
        <end position="473"/>
    </location>
</feature>
<feature type="domain" description="PH" evidence="7">
    <location>
        <begin position="804"/>
        <end position="906"/>
    </location>
</feature>
<dbReference type="Pfam" id="PF00168">
    <property type="entry name" value="C2"/>
    <property type="match status" value="2"/>
</dbReference>
<dbReference type="SUPFAM" id="SSF49562">
    <property type="entry name" value="C2 domain (Calcium/lipid-binding domain, CaLB)"/>
    <property type="match status" value="2"/>
</dbReference>
<evidence type="ECO:0000256" key="1">
    <source>
        <dbReference type="ARBA" id="ARBA00022468"/>
    </source>
</evidence>